<evidence type="ECO:0000313" key="2">
    <source>
        <dbReference type="Proteomes" id="UP000288168"/>
    </source>
</evidence>
<dbReference type="Proteomes" id="UP000288168">
    <property type="component" value="Unassembled WGS sequence"/>
</dbReference>
<name>A0A428NK43_9HYPO</name>
<sequence>MSPQNLTDPSCHQEYLDTWPITTLLLDPKPFKGSKAATCLIDGELHVEPPDWYKVEQLTANAHLNTPVRARKYNHIIIFDDNIENSCERLCGNLRIGGRVEVRRFRLHTGIEMKDDPIVAEVKEWRKQEDIRERSTLSQYGAQYLQTTTLGYWPLKGIINSLESAVKGAYPDHSELCAMILRRESERQKCELYAEIYTILCAYTGKLTEEDVLALLRY</sequence>
<protein>
    <submittedName>
        <fullName evidence="1">Uncharacterized protein</fullName>
    </submittedName>
</protein>
<comment type="caution">
    <text evidence="1">The sequence shown here is derived from an EMBL/GenBank/DDBJ whole genome shotgun (WGS) entry which is preliminary data.</text>
</comment>
<evidence type="ECO:0000313" key="1">
    <source>
        <dbReference type="EMBL" id="RSL41062.1"/>
    </source>
</evidence>
<dbReference type="AlphaFoldDB" id="A0A428NK43"/>
<dbReference type="EMBL" id="NKCI01000444">
    <property type="protein sequence ID" value="RSL41062.1"/>
    <property type="molecule type" value="Genomic_DNA"/>
</dbReference>
<accession>A0A428NK43</accession>
<gene>
    <name evidence="1" type="ORF">CEP54_015929</name>
</gene>
<reference evidence="1 2" key="1">
    <citation type="submission" date="2017-06" db="EMBL/GenBank/DDBJ databases">
        <title>Comparative genomic analysis of Ambrosia Fusariam Clade fungi.</title>
        <authorList>
            <person name="Stajich J.E."/>
            <person name="Carrillo J."/>
            <person name="Kijimoto T."/>
            <person name="Eskalen A."/>
            <person name="O'Donnell K."/>
            <person name="Kasson M."/>
        </authorList>
    </citation>
    <scope>NUCLEOTIDE SEQUENCE [LARGE SCALE GENOMIC DNA]</scope>
    <source>
        <strain evidence="1 2">NRRL62584</strain>
    </source>
</reference>
<organism evidence="1 2">
    <name type="scientific">Fusarium duplospermum</name>
    <dbReference type="NCBI Taxonomy" id="1325734"/>
    <lineage>
        <taxon>Eukaryota</taxon>
        <taxon>Fungi</taxon>
        <taxon>Dikarya</taxon>
        <taxon>Ascomycota</taxon>
        <taxon>Pezizomycotina</taxon>
        <taxon>Sordariomycetes</taxon>
        <taxon>Hypocreomycetidae</taxon>
        <taxon>Hypocreales</taxon>
        <taxon>Nectriaceae</taxon>
        <taxon>Fusarium</taxon>
        <taxon>Fusarium solani species complex</taxon>
    </lineage>
</organism>
<keyword evidence="2" id="KW-1185">Reference proteome</keyword>
<proteinExistence type="predicted"/>